<gene>
    <name evidence="1" type="ORF">APZ42_021887</name>
</gene>
<dbReference type="AlphaFoldDB" id="A0A164W964"/>
<protein>
    <submittedName>
        <fullName evidence="1">Uncharacterized protein</fullName>
    </submittedName>
</protein>
<comment type="caution">
    <text evidence="1">The sequence shown here is derived from an EMBL/GenBank/DDBJ whole genome shotgun (WGS) entry which is preliminary data.</text>
</comment>
<proteinExistence type="predicted"/>
<dbReference type="EMBL" id="LRGB01001280">
    <property type="protein sequence ID" value="KZS13067.1"/>
    <property type="molecule type" value="Genomic_DNA"/>
</dbReference>
<name>A0A164W964_9CRUS</name>
<dbReference type="Proteomes" id="UP000076858">
    <property type="component" value="Unassembled WGS sequence"/>
</dbReference>
<evidence type="ECO:0000313" key="2">
    <source>
        <dbReference type="Proteomes" id="UP000076858"/>
    </source>
</evidence>
<keyword evidence="2" id="KW-1185">Reference proteome</keyword>
<reference evidence="1 2" key="1">
    <citation type="submission" date="2016-03" db="EMBL/GenBank/DDBJ databases">
        <title>EvidentialGene: Evidence-directed Construction of Genes on Genomes.</title>
        <authorList>
            <person name="Gilbert D.G."/>
            <person name="Choi J.-H."/>
            <person name="Mockaitis K."/>
            <person name="Colbourne J."/>
            <person name="Pfrender M."/>
        </authorList>
    </citation>
    <scope>NUCLEOTIDE SEQUENCE [LARGE SCALE GENOMIC DNA]</scope>
    <source>
        <strain evidence="1 2">Xinb3</strain>
        <tissue evidence="1">Complete organism</tissue>
    </source>
</reference>
<organism evidence="1 2">
    <name type="scientific">Daphnia magna</name>
    <dbReference type="NCBI Taxonomy" id="35525"/>
    <lineage>
        <taxon>Eukaryota</taxon>
        <taxon>Metazoa</taxon>
        <taxon>Ecdysozoa</taxon>
        <taxon>Arthropoda</taxon>
        <taxon>Crustacea</taxon>
        <taxon>Branchiopoda</taxon>
        <taxon>Diplostraca</taxon>
        <taxon>Cladocera</taxon>
        <taxon>Anomopoda</taxon>
        <taxon>Daphniidae</taxon>
        <taxon>Daphnia</taxon>
    </lineage>
</organism>
<accession>A0A164W964</accession>
<evidence type="ECO:0000313" key="1">
    <source>
        <dbReference type="EMBL" id="KZS13067.1"/>
    </source>
</evidence>
<sequence length="60" mass="7070">MTSSPIWNRGGKRRVVWEVTWGQIGQFKKKQNKREMSKTTKETTSQLLLLLFSSFSLMYT</sequence>